<organism evidence="9 10">
    <name type="scientific">Cephus cinctus</name>
    <name type="common">Wheat stem sawfly</name>
    <dbReference type="NCBI Taxonomy" id="211228"/>
    <lineage>
        <taxon>Eukaryota</taxon>
        <taxon>Metazoa</taxon>
        <taxon>Ecdysozoa</taxon>
        <taxon>Arthropoda</taxon>
        <taxon>Hexapoda</taxon>
        <taxon>Insecta</taxon>
        <taxon>Pterygota</taxon>
        <taxon>Neoptera</taxon>
        <taxon>Endopterygota</taxon>
        <taxon>Hymenoptera</taxon>
        <taxon>Cephoidea</taxon>
        <taxon>Cephidae</taxon>
        <taxon>Cephus</taxon>
    </lineage>
</organism>
<dbReference type="KEGG" id="ccin:107265159"/>
<dbReference type="PANTHER" id="PTHR13334:SF4">
    <property type="entry name" value="SMALL RIBOSOMAL SUBUNIT PROTEIN US10M"/>
    <property type="match status" value="1"/>
</dbReference>
<dbReference type="SUPFAM" id="SSF54999">
    <property type="entry name" value="Ribosomal protein S10"/>
    <property type="match status" value="1"/>
</dbReference>
<proteinExistence type="inferred from homology"/>
<evidence type="ECO:0000256" key="1">
    <source>
        <dbReference type="ARBA" id="ARBA00004173"/>
    </source>
</evidence>
<comment type="similarity">
    <text evidence="2">Belongs to the universal ribosomal protein uS10 family.</text>
</comment>
<dbReference type="Pfam" id="PF00338">
    <property type="entry name" value="Ribosomal_S10"/>
    <property type="match status" value="1"/>
</dbReference>
<dbReference type="SMART" id="SM01403">
    <property type="entry name" value="Ribosomal_S10"/>
    <property type="match status" value="1"/>
</dbReference>
<dbReference type="PANTHER" id="PTHR13334">
    <property type="entry name" value="MITOCHONDRIAL 28S RIBOSOMAL PROTEIN S10"/>
    <property type="match status" value="1"/>
</dbReference>
<feature type="domain" description="Small ribosomal subunit protein uS10" evidence="8">
    <location>
        <begin position="56"/>
        <end position="154"/>
    </location>
</feature>
<evidence type="ECO:0000256" key="3">
    <source>
        <dbReference type="ARBA" id="ARBA00022980"/>
    </source>
</evidence>
<evidence type="ECO:0000256" key="4">
    <source>
        <dbReference type="ARBA" id="ARBA00023128"/>
    </source>
</evidence>
<reference evidence="10" key="1">
    <citation type="submission" date="2025-08" db="UniProtKB">
        <authorList>
            <consortium name="RefSeq"/>
        </authorList>
    </citation>
    <scope>IDENTIFICATION</scope>
</reference>
<dbReference type="RefSeq" id="XP_015589778.1">
    <property type="nucleotide sequence ID" value="XM_015734292.2"/>
</dbReference>
<dbReference type="GO" id="GO:0005763">
    <property type="term" value="C:mitochondrial small ribosomal subunit"/>
    <property type="evidence" value="ECO:0007669"/>
    <property type="project" value="InterPro"/>
</dbReference>
<accession>A0AAJ7BMK3</accession>
<keyword evidence="4" id="KW-0496">Mitochondrion</keyword>
<dbReference type="InterPro" id="IPR040055">
    <property type="entry name" value="Ribosomal_uS10m"/>
</dbReference>
<evidence type="ECO:0000313" key="10">
    <source>
        <dbReference type="RefSeq" id="XP_015589778.1"/>
    </source>
</evidence>
<name>A0AAJ7BMK3_CEPCN</name>
<evidence type="ECO:0000256" key="6">
    <source>
        <dbReference type="ARBA" id="ARBA00035261"/>
    </source>
</evidence>
<keyword evidence="9" id="KW-1185">Reference proteome</keyword>
<dbReference type="GeneID" id="107265159"/>
<sequence length="170" mass="19568">MTMFLSKIQNASRLYQLFPRVSYTEGFPGLFSCRTFSDNVLSTDKAVPDKLYSKIEIEVRGNDPAVLKSYGTFSEMAAKHLGITMSRNFTPRKPVHERLTVLKSVHIYKKHRVQYETRTYFRFMDFLKLTGSTADTFLEYLQRNLPEGVAMKVTKVEIQRLPEAVSTPPS</sequence>
<dbReference type="InterPro" id="IPR027486">
    <property type="entry name" value="Ribosomal_uS10_dom"/>
</dbReference>
<evidence type="ECO:0000259" key="8">
    <source>
        <dbReference type="SMART" id="SM01403"/>
    </source>
</evidence>
<keyword evidence="3 10" id="KW-0689">Ribosomal protein</keyword>
<gene>
    <name evidence="10" type="primary">LOC107265159</name>
</gene>
<evidence type="ECO:0000256" key="5">
    <source>
        <dbReference type="ARBA" id="ARBA00023274"/>
    </source>
</evidence>
<evidence type="ECO:0000256" key="7">
    <source>
        <dbReference type="ARBA" id="ARBA00035544"/>
    </source>
</evidence>
<dbReference type="Gene3D" id="3.30.70.600">
    <property type="entry name" value="Ribosomal protein S10 domain"/>
    <property type="match status" value="1"/>
</dbReference>
<dbReference type="AlphaFoldDB" id="A0AAJ7BMK3"/>
<evidence type="ECO:0000313" key="9">
    <source>
        <dbReference type="Proteomes" id="UP000694920"/>
    </source>
</evidence>
<protein>
    <recommendedName>
        <fullName evidence="6">Small ribosomal subunit protein uS10m</fullName>
    </recommendedName>
    <alternativeName>
        <fullName evidence="7">28S ribosomal protein S10, mitochondrial</fullName>
    </alternativeName>
</protein>
<dbReference type="Proteomes" id="UP000694920">
    <property type="component" value="Unplaced"/>
</dbReference>
<comment type="subcellular location">
    <subcellularLocation>
        <location evidence="1">Mitochondrion</location>
    </subcellularLocation>
</comment>
<keyword evidence="5" id="KW-0687">Ribonucleoprotein</keyword>
<dbReference type="CTD" id="55173"/>
<dbReference type="InterPro" id="IPR036838">
    <property type="entry name" value="Ribosomal_uS10_dom_sf"/>
</dbReference>
<evidence type="ECO:0000256" key="2">
    <source>
        <dbReference type="ARBA" id="ARBA00007102"/>
    </source>
</evidence>